<organism evidence="2 3">
    <name type="scientific">Raphanus sativus</name>
    <name type="common">Radish</name>
    <name type="synonym">Raphanus raphanistrum var. sativus</name>
    <dbReference type="NCBI Taxonomy" id="3726"/>
    <lineage>
        <taxon>Eukaryota</taxon>
        <taxon>Viridiplantae</taxon>
        <taxon>Streptophyta</taxon>
        <taxon>Embryophyta</taxon>
        <taxon>Tracheophyta</taxon>
        <taxon>Spermatophyta</taxon>
        <taxon>Magnoliopsida</taxon>
        <taxon>eudicotyledons</taxon>
        <taxon>Gunneridae</taxon>
        <taxon>Pentapetalae</taxon>
        <taxon>rosids</taxon>
        <taxon>malvids</taxon>
        <taxon>Brassicales</taxon>
        <taxon>Brassicaceae</taxon>
        <taxon>Brassiceae</taxon>
        <taxon>Raphanus</taxon>
    </lineage>
</organism>
<feature type="domain" description="Reverse transcriptase zinc-binding" evidence="1">
    <location>
        <begin position="92"/>
        <end position="138"/>
    </location>
</feature>
<evidence type="ECO:0000259" key="1">
    <source>
        <dbReference type="Pfam" id="PF13966"/>
    </source>
</evidence>
<reference evidence="2" key="1">
    <citation type="journal article" date="2019" name="Database">
        <title>The radish genome database (RadishGD): an integrated information resource for radish genomics.</title>
        <authorList>
            <person name="Yu H.J."/>
            <person name="Baek S."/>
            <person name="Lee Y.J."/>
            <person name="Cho A."/>
            <person name="Mun J.H."/>
        </authorList>
    </citation>
    <scope>NUCLEOTIDE SEQUENCE [LARGE SCALE GENOMIC DNA]</scope>
    <source>
        <strain evidence="2">cv. WK10039</strain>
    </source>
</reference>
<evidence type="ECO:0000313" key="3">
    <source>
        <dbReference type="RefSeq" id="XP_056864216.1"/>
    </source>
</evidence>
<dbReference type="InterPro" id="IPR026960">
    <property type="entry name" value="RVT-Znf"/>
</dbReference>
<name>A0A9W3DKR8_RAPSA</name>
<reference evidence="3" key="2">
    <citation type="submission" date="2025-08" db="UniProtKB">
        <authorList>
            <consortium name="RefSeq"/>
        </authorList>
    </citation>
    <scope>IDENTIFICATION</scope>
    <source>
        <tissue evidence="3">Leaf</tissue>
    </source>
</reference>
<dbReference type="RefSeq" id="XP_056864216.1">
    <property type="nucleotide sequence ID" value="XM_057008236.1"/>
</dbReference>
<sequence length="193" mass="22260">MRLEIQDGRAVSFWFDNWLGLGKLIDITGDLGLRYMGVVRSETVADASCSARWKIRSTGSRRYPQVHEKIAGTDPPNRILWRHGQDNFKPVFSAAQTWEFLREENPKIPLHKLVWFPQAVPHQDFIVWLAIKDRLATGVFGRAITPDWDDTIAYMLTVTRSSIDSASDQLPDSTLHYLERQKLHKAWRKEANS</sequence>
<dbReference type="AlphaFoldDB" id="A0A9W3DKR8"/>
<dbReference type="OrthoDB" id="1938625at2759"/>
<accession>A0A9W3DKR8</accession>
<dbReference type="Pfam" id="PF13966">
    <property type="entry name" value="zf-RVT"/>
    <property type="match status" value="1"/>
</dbReference>
<dbReference type="Proteomes" id="UP000504610">
    <property type="component" value="Chromosome 4"/>
</dbReference>
<keyword evidence="2" id="KW-1185">Reference proteome</keyword>
<dbReference type="KEGG" id="rsz:130511312"/>
<evidence type="ECO:0000313" key="2">
    <source>
        <dbReference type="Proteomes" id="UP000504610"/>
    </source>
</evidence>
<gene>
    <name evidence="3" type="primary">LOC130511312</name>
</gene>
<proteinExistence type="predicted"/>
<dbReference type="GeneID" id="130511312"/>
<protein>
    <submittedName>
        <fullName evidence="3">Uncharacterized protein LOC130511312</fullName>
    </submittedName>
</protein>